<name>A0AAJ0C3M7_9PEZI</name>
<accession>A0AAJ0C3M7</accession>
<dbReference type="EMBL" id="MU839002">
    <property type="protein sequence ID" value="KAK1769550.1"/>
    <property type="molecule type" value="Genomic_DNA"/>
</dbReference>
<dbReference type="Gene3D" id="3.30.310.50">
    <property type="entry name" value="Alpha-D-phosphohexomutase, C-terminal domain"/>
    <property type="match status" value="1"/>
</dbReference>
<dbReference type="GO" id="GO:0000408">
    <property type="term" value="C:EKC/KEOPS complex"/>
    <property type="evidence" value="ECO:0007669"/>
    <property type="project" value="TreeGrafter"/>
</dbReference>
<dbReference type="GO" id="GO:0070525">
    <property type="term" value="P:tRNA threonylcarbamoyladenosine metabolic process"/>
    <property type="evidence" value="ECO:0007669"/>
    <property type="project" value="TreeGrafter"/>
</dbReference>
<dbReference type="Proteomes" id="UP001244011">
    <property type="component" value="Unassembled WGS sequence"/>
</dbReference>
<reference evidence="2" key="1">
    <citation type="submission" date="2023-06" db="EMBL/GenBank/DDBJ databases">
        <title>Genome-scale phylogeny and comparative genomics of the fungal order Sordariales.</title>
        <authorList>
            <consortium name="Lawrence Berkeley National Laboratory"/>
            <person name="Hensen N."/>
            <person name="Bonometti L."/>
            <person name="Westerberg I."/>
            <person name="Brannstrom I.O."/>
            <person name="Guillou S."/>
            <person name="Cros-Aarteil S."/>
            <person name="Calhoun S."/>
            <person name="Haridas S."/>
            <person name="Kuo A."/>
            <person name="Mondo S."/>
            <person name="Pangilinan J."/>
            <person name="Riley R."/>
            <person name="Labutti K."/>
            <person name="Andreopoulos B."/>
            <person name="Lipzen A."/>
            <person name="Chen C."/>
            <person name="Yanf M."/>
            <person name="Daum C."/>
            <person name="Ng V."/>
            <person name="Clum A."/>
            <person name="Steindorff A."/>
            <person name="Ohm R."/>
            <person name="Martin F."/>
            <person name="Silar P."/>
            <person name="Natvig D."/>
            <person name="Lalanne C."/>
            <person name="Gautier V."/>
            <person name="Ament-Velasquez S.L."/>
            <person name="Kruys A."/>
            <person name="Hutchinson M.I."/>
            <person name="Powell A.J."/>
            <person name="Barry K."/>
            <person name="Miller A.N."/>
            <person name="Grigoriev I.V."/>
            <person name="Debuchy R."/>
            <person name="Gladieux P."/>
            <person name="Thoren M.H."/>
            <person name="Johannesson H."/>
        </authorList>
    </citation>
    <scope>NUCLEOTIDE SEQUENCE</scope>
    <source>
        <strain evidence="2">8032-3</strain>
    </source>
</reference>
<evidence type="ECO:0000256" key="1">
    <source>
        <dbReference type="ARBA" id="ARBA00007073"/>
    </source>
</evidence>
<keyword evidence="3" id="KW-1185">Reference proteome</keyword>
<proteinExistence type="inferred from homology"/>
<dbReference type="AlphaFoldDB" id="A0AAJ0C3M7"/>
<dbReference type="GeneID" id="85310468"/>
<organism evidence="2 3">
    <name type="scientific">Phialemonium atrogriseum</name>
    <dbReference type="NCBI Taxonomy" id="1093897"/>
    <lineage>
        <taxon>Eukaryota</taxon>
        <taxon>Fungi</taxon>
        <taxon>Dikarya</taxon>
        <taxon>Ascomycota</taxon>
        <taxon>Pezizomycotina</taxon>
        <taxon>Sordariomycetes</taxon>
        <taxon>Sordariomycetidae</taxon>
        <taxon>Cephalothecales</taxon>
        <taxon>Cephalothecaceae</taxon>
        <taxon>Phialemonium</taxon>
    </lineage>
</organism>
<sequence length="114" mass="12047">MAAHSVGPELPCSLVLDIPFPNSRLASIALQALGVDKELSALVRRELSTAAPADTPSAAAALDSETVLRVRYCASTNRMLRVAVNSFLESLALVLEVMGELDVDVLEAQRGKTA</sequence>
<gene>
    <name evidence="2" type="ORF">QBC33DRAFT_531141</name>
</gene>
<dbReference type="FunFam" id="3.30.310.50:FF:000011">
    <property type="entry name" value="Transcription factor Pcc1"/>
    <property type="match status" value="1"/>
</dbReference>
<dbReference type="PANTHER" id="PTHR31283">
    <property type="entry name" value="EKC/KEOPS COMPLEX SUBUNIT PCC1 FAMILY MEMBER"/>
    <property type="match status" value="1"/>
</dbReference>
<dbReference type="PANTHER" id="PTHR31283:SF5">
    <property type="entry name" value="EKC_KEOPS COMPLEX SUBUNIT LAGE3"/>
    <property type="match status" value="1"/>
</dbReference>
<evidence type="ECO:0000313" key="3">
    <source>
        <dbReference type="Proteomes" id="UP001244011"/>
    </source>
</evidence>
<comment type="similarity">
    <text evidence="1">Belongs to the CTAG/PCC1 family.</text>
</comment>
<comment type="caution">
    <text evidence="2">The sequence shown here is derived from an EMBL/GenBank/DDBJ whole genome shotgun (WGS) entry which is preliminary data.</text>
</comment>
<dbReference type="InterPro" id="IPR015419">
    <property type="entry name" value="CTAG/Pcc1"/>
</dbReference>
<evidence type="ECO:0000313" key="2">
    <source>
        <dbReference type="EMBL" id="KAK1769550.1"/>
    </source>
</evidence>
<dbReference type="RefSeq" id="XP_060285763.1">
    <property type="nucleotide sequence ID" value="XM_060427281.1"/>
</dbReference>
<protein>
    <submittedName>
        <fullName evidence="2">Transcription factor Pcc1-domain-containing protein</fullName>
    </submittedName>
</protein>
<dbReference type="Pfam" id="PF09341">
    <property type="entry name" value="Pcc1"/>
    <property type="match status" value="1"/>
</dbReference>